<name>A0A5M6D863_9BACT</name>
<comment type="caution">
    <text evidence="1">The sequence shown here is derived from an EMBL/GenBank/DDBJ whole genome shotgun (WGS) entry which is preliminary data.</text>
</comment>
<protein>
    <submittedName>
        <fullName evidence="1">Uncharacterized protein</fullName>
    </submittedName>
</protein>
<dbReference type="RefSeq" id="WP_150091234.1">
    <property type="nucleotide sequence ID" value="NZ_VWSF01000019.1"/>
</dbReference>
<dbReference type="EMBL" id="VWSF01000019">
    <property type="protein sequence ID" value="KAA5542059.1"/>
    <property type="molecule type" value="Genomic_DNA"/>
</dbReference>
<organism evidence="1 2">
    <name type="scientific">Adhaeribacter rhizoryzae</name>
    <dbReference type="NCBI Taxonomy" id="2607907"/>
    <lineage>
        <taxon>Bacteria</taxon>
        <taxon>Pseudomonadati</taxon>
        <taxon>Bacteroidota</taxon>
        <taxon>Cytophagia</taxon>
        <taxon>Cytophagales</taxon>
        <taxon>Hymenobacteraceae</taxon>
        <taxon>Adhaeribacter</taxon>
    </lineage>
</organism>
<dbReference type="Proteomes" id="UP000323426">
    <property type="component" value="Unassembled WGS sequence"/>
</dbReference>
<gene>
    <name evidence="1" type="ORF">F0145_19930</name>
</gene>
<evidence type="ECO:0000313" key="1">
    <source>
        <dbReference type="EMBL" id="KAA5542059.1"/>
    </source>
</evidence>
<proteinExistence type="predicted"/>
<dbReference type="AlphaFoldDB" id="A0A5M6D863"/>
<evidence type="ECO:0000313" key="2">
    <source>
        <dbReference type="Proteomes" id="UP000323426"/>
    </source>
</evidence>
<keyword evidence="2" id="KW-1185">Reference proteome</keyword>
<sequence>MCVVSDKIKFCTCKSPSIDKLNNYWLLHRWEKDKDEFVLGEPMMPSELTDPDFIINNTTLENRLNEPGAFDFPIVFKPKDQLEIVFNNFAKDDSNRLTYCFRFKKGKWVKEEYDVFELMSHYEEYAFGKMKNFKA</sequence>
<accession>A0A5M6D863</accession>
<reference evidence="1 2" key="1">
    <citation type="submission" date="2019-09" db="EMBL/GenBank/DDBJ databases">
        <title>Genome sequence and assembly of Adhaeribacter sp.</title>
        <authorList>
            <person name="Chhetri G."/>
        </authorList>
    </citation>
    <scope>NUCLEOTIDE SEQUENCE [LARGE SCALE GENOMIC DNA]</scope>
    <source>
        <strain evidence="1 2">DK36</strain>
    </source>
</reference>